<dbReference type="Pfam" id="PF00046">
    <property type="entry name" value="Homeodomain"/>
    <property type="match status" value="1"/>
</dbReference>
<evidence type="ECO:0000256" key="5">
    <source>
        <dbReference type="SAM" id="MobiDB-lite"/>
    </source>
</evidence>
<reference evidence="7" key="1">
    <citation type="journal article" date="2020" name="Nat. Commun.">
        <title>Large-scale genome sequencing of mycorrhizal fungi provides insights into the early evolution of symbiotic traits.</title>
        <authorList>
            <person name="Miyauchi S."/>
            <person name="Kiss E."/>
            <person name="Kuo A."/>
            <person name="Drula E."/>
            <person name="Kohler A."/>
            <person name="Sanchez-Garcia M."/>
            <person name="Morin E."/>
            <person name="Andreopoulos B."/>
            <person name="Barry K.W."/>
            <person name="Bonito G."/>
            <person name="Buee M."/>
            <person name="Carver A."/>
            <person name="Chen C."/>
            <person name="Cichocki N."/>
            <person name="Clum A."/>
            <person name="Culley D."/>
            <person name="Crous P.W."/>
            <person name="Fauchery L."/>
            <person name="Girlanda M."/>
            <person name="Hayes R.D."/>
            <person name="Keri Z."/>
            <person name="LaButti K."/>
            <person name="Lipzen A."/>
            <person name="Lombard V."/>
            <person name="Magnuson J."/>
            <person name="Maillard F."/>
            <person name="Murat C."/>
            <person name="Nolan M."/>
            <person name="Ohm R.A."/>
            <person name="Pangilinan J."/>
            <person name="Pereira M.F."/>
            <person name="Perotto S."/>
            <person name="Peter M."/>
            <person name="Pfister S."/>
            <person name="Riley R."/>
            <person name="Sitrit Y."/>
            <person name="Stielow J.B."/>
            <person name="Szollosi G."/>
            <person name="Zifcakova L."/>
            <person name="Stursova M."/>
            <person name="Spatafora J.W."/>
            <person name="Tedersoo L."/>
            <person name="Vaario L.M."/>
            <person name="Yamada A."/>
            <person name="Yan M."/>
            <person name="Wang P."/>
            <person name="Xu J."/>
            <person name="Bruns T."/>
            <person name="Baldrian P."/>
            <person name="Vilgalys R."/>
            <person name="Dunand C."/>
            <person name="Henrissat B."/>
            <person name="Grigoriev I.V."/>
            <person name="Hibbett D."/>
            <person name="Nagy L.G."/>
            <person name="Martin F.M."/>
        </authorList>
    </citation>
    <scope>NUCLEOTIDE SEQUENCE</scope>
    <source>
        <strain evidence="7">UP504</strain>
    </source>
</reference>
<dbReference type="Gene3D" id="1.10.10.60">
    <property type="entry name" value="Homeodomain-like"/>
    <property type="match status" value="1"/>
</dbReference>
<dbReference type="Proteomes" id="UP000886523">
    <property type="component" value="Unassembled WGS sequence"/>
</dbReference>
<keyword evidence="8" id="KW-1185">Reference proteome</keyword>
<keyword evidence="2 3" id="KW-0371">Homeobox</keyword>
<accession>A0A9P6B3Q3</accession>
<dbReference type="OrthoDB" id="6159439at2759"/>
<keyword evidence="1 3" id="KW-0238">DNA-binding</keyword>
<dbReference type="InterPro" id="IPR009057">
    <property type="entry name" value="Homeodomain-like_sf"/>
</dbReference>
<protein>
    <recommendedName>
        <fullName evidence="6">Homeobox domain-containing protein</fullName>
    </recommendedName>
</protein>
<comment type="caution">
    <text evidence="7">The sequence shown here is derived from an EMBL/GenBank/DDBJ whole genome shotgun (WGS) entry which is preliminary data.</text>
</comment>
<dbReference type="GO" id="GO:0005634">
    <property type="term" value="C:nucleus"/>
    <property type="evidence" value="ECO:0007669"/>
    <property type="project" value="UniProtKB-SubCell"/>
</dbReference>
<evidence type="ECO:0000313" key="8">
    <source>
        <dbReference type="Proteomes" id="UP000886523"/>
    </source>
</evidence>
<gene>
    <name evidence="7" type="ORF">BS47DRAFT_592215</name>
</gene>
<keyword evidence="3 4" id="KW-0539">Nucleus</keyword>
<feature type="region of interest" description="Disordered" evidence="5">
    <location>
        <begin position="366"/>
        <end position="395"/>
    </location>
</feature>
<feature type="domain" description="Homeobox" evidence="6">
    <location>
        <begin position="43"/>
        <end position="103"/>
    </location>
</feature>
<dbReference type="InterPro" id="IPR051000">
    <property type="entry name" value="Homeobox_DNA-bind_prot"/>
</dbReference>
<dbReference type="AlphaFoldDB" id="A0A9P6B3Q3"/>
<dbReference type="PANTHER" id="PTHR24324">
    <property type="entry name" value="HOMEOBOX PROTEIN HHEX"/>
    <property type="match status" value="1"/>
</dbReference>
<dbReference type="SMART" id="SM00389">
    <property type="entry name" value="HOX"/>
    <property type="match status" value="1"/>
</dbReference>
<dbReference type="Pfam" id="PF24818">
    <property type="entry name" value="PH_TRF2_HOY1"/>
    <property type="match status" value="1"/>
</dbReference>
<evidence type="ECO:0000256" key="1">
    <source>
        <dbReference type="ARBA" id="ARBA00023125"/>
    </source>
</evidence>
<dbReference type="GO" id="GO:0006357">
    <property type="term" value="P:regulation of transcription by RNA polymerase II"/>
    <property type="evidence" value="ECO:0007669"/>
    <property type="project" value="TreeGrafter"/>
</dbReference>
<dbReference type="InterPro" id="IPR057939">
    <property type="entry name" value="TRF2_HOY1_PH"/>
</dbReference>
<feature type="DNA-binding region" description="Homeobox" evidence="3">
    <location>
        <begin position="45"/>
        <end position="104"/>
    </location>
</feature>
<name>A0A9P6B3Q3_9AGAM</name>
<dbReference type="GO" id="GO:0000978">
    <property type="term" value="F:RNA polymerase II cis-regulatory region sequence-specific DNA binding"/>
    <property type="evidence" value="ECO:0007669"/>
    <property type="project" value="TreeGrafter"/>
</dbReference>
<evidence type="ECO:0000313" key="7">
    <source>
        <dbReference type="EMBL" id="KAF9517010.1"/>
    </source>
</evidence>
<dbReference type="PROSITE" id="PS50071">
    <property type="entry name" value="HOMEOBOX_2"/>
    <property type="match status" value="1"/>
</dbReference>
<organism evidence="7 8">
    <name type="scientific">Hydnum rufescens UP504</name>
    <dbReference type="NCBI Taxonomy" id="1448309"/>
    <lineage>
        <taxon>Eukaryota</taxon>
        <taxon>Fungi</taxon>
        <taxon>Dikarya</taxon>
        <taxon>Basidiomycota</taxon>
        <taxon>Agaricomycotina</taxon>
        <taxon>Agaricomycetes</taxon>
        <taxon>Cantharellales</taxon>
        <taxon>Hydnaceae</taxon>
        <taxon>Hydnum</taxon>
    </lineage>
</organism>
<evidence type="ECO:0000256" key="2">
    <source>
        <dbReference type="ARBA" id="ARBA00023155"/>
    </source>
</evidence>
<dbReference type="SUPFAM" id="SSF46689">
    <property type="entry name" value="Homeodomain-like"/>
    <property type="match status" value="1"/>
</dbReference>
<sequence length="466" mass="50925">MKHFTEDQEADAVQADSPPHSASEGDAEGHSGSTTAAGPARSTSAKRKRGRVNPTQLAHLERAYAKDRSLDAARRKEISEALGMEERQTQIWFQNRRAKAKLLEQRARFNQLATSDSSDAPQRAPALSLDPPAKDIKNVLQEEDPISIIPCTDLFIGTWRRINSAGLDLIAYTCDTKRILTWFIHSAGVGFKMKIPYDTISVIEYQRHTTPGQDRASIIINKPPTFYREVTSHVGGVATKIWRPAYDWTEGAQASICTRHEIIGPAGQLAYSLRSLPGFESFPSPSLSFSSSTDTLSSISPKSPPQYLLSRPSSAGTGFKAAQIKHTRARSRSSPSPLPTMTFTLDYPSSAGPTDQTNSLSDLGLLPRRSQTLPSNDRVPQSGEMIMPPDPFGIPDNSPRFRSDRRTGLNGALGFGGLDQSLQITPLTPRIPAPDPKDMSPPMFDQTLLGVIPVSLMSVRRIPSPA</sequence>
<feature type="compositionally biased region" description="Polar residues" evidence="5">
    <location>
        <begin position="369"/>
        <end position="379"/>
    </location>
</feature>
<dbReference type="GO" id="GO:0030154">
    <property type="term" value="P:cell differentiation"/>
    <property type="evidence" value="ECO:0007669"/>
    <property type="project" value="TreeGrafter"/>
</dbReference>
<dbReference type="CDD" id="cd00086">
    <property type="entry name" value="homeodomain"/>
    <property type="match status" value="1"/>
</dbReference>
<feature type="region of interest" description="Disordered" evidence="5">
    <location>
        <begin position="1"/>
        <end position="59"/>
    </location>
</feature>
<proteinExistence type="predicted"/>
<dbReference type="PANTHER" id="PTHR24324:SF9">
    <property type="entry name" value="HOMEOBOX DOMAIN-CONTAINING PROTEIN"/>
    <property type="match status" value="1"/>
</dbReference>
<feature type="region of interest" description="Disordered" evidence="5">
    <location>
        <begin position="293"/>
        <end position="320"/>
    </location>
</feature>
<dbReference type="InterPro" id="IPR001356">
    <property type="entry name" value="HD"/>
</dbReference>
<evidence type="ECO:0000256" key="4">
    <source>
        <dbReference type="RuleBase" id="RU000682"/>
    </source>
</evidence>
<feature type="region of interest" description="Disordered" evidence="5">
    <location>
        <begin position="112"/>
        <end position="131"/>
    </location>
</feature>
<evidence type="ECO:0000256" key="3">
    <source>
        <dbReference type="PROSITE-ProRule" id="PRU00108"/>
    </source>
</evidence>
<dbReference type="EMBL" id="MU128935">
    <property type="protein sequence ID" value="KAF9517010.1"/>
    <property type="molecule type" value="Genomic_DNA"/>
</dbReference>
<comment type="subcellular location">
    <subcellularLocation>
        <location evidence="3 4">Nucleus</location>
    </subcellularLocation>
</comment>
<evidence type="ECO:0000259" key="6">
    <source>
        <dbReference type="PROSITE" id="PS50071"/>
    </source>
</evidence>